<keyword evidence="1" id="KW-0812">Transmembrane</keyword>
<dbReference type="InterPro" id="IPR013587">
    <property type="entry name" value="Nitrate/nitrite_sensing"/>
</dbReference>
<feature type="transmembrane region" description="Helical" evidence="1">
    <location>
        <begin position="113"/>
        <end position="134"/>
    </location>
</feature>
<evidence type="ECO:0000313" key="4">
    <source>
        <dbReference type="Proteomes" id="UP001597045"/>
    </source>
</evidence>
<dbReference type="Proteomes" id="UP001597045">
    <property type="component" value="Unassembled WGS sequence"/>
</dbReference>
<dbReference type="Pfam" id="PF08376">
    <property type="entry name" value="NIT"/>
    <property type="match status" value="1"/>
</dbReference>
<comment type="caution">
    <text evidence="3">The sequence shown here is derived from an EMBL/GenBank/DDBJ whole genome shotgun (WGS) entry which is preliminary data.</text>
</comment>
<keyword evidence="1" id="KW-0472">Membrane</keyword>
<organism evidence="3 4">
    <name type="scientific">Kibdelosporangium lantanae</name>
    <dbReference type="NCBI Taxonomy" id="1497396"/>
    <lineage>
        <taxon>Bacteria</taxon>
        <taxon>Bacillati</taxon>
        <taxon>Actinomycetota</taxon>
        <taxon>Actinomycetes</taxon>
        <taxon>Pseudonocardiales</taxon>
        <taxon>Pseudonocardiaceae</taxon>
        <taxon>Kibdelosporangium</taxon>
    </lineage>
</organism>
<evidence type="ECO:0000259" key="2">
    <source>
        <dbReference type="Pfam" id="PF08376"/>
    </source>
</evidence>
<proteinExistence type="predicted"/>
<evidence type="ECO:0000256" key="1">
    <source>
        <dbReference type="SAM" id="Phobius"/>
    </source>
</evidence>
<sequence length="169" mass="18291">MNSFPSGLLDETRAAEASFQAAQTGFRANATPQELQFYSDTVSGPEVDDRERIKSTAFNKAESDSNVGLNINNASLTTDGTATVDKLRKVEDELLGQLRDQANQLAVAKTNSAWTNAAIVLGVLVLAVILMAVVTRSILKPLRTLRTNALDVAYTRLPETVQRILADPD</sequence>
<dbReference type="EMBL" id="JBHTIS010001815">
    <property type="protein sequence ID" value="MFD1048825.1"/>
    <property type="molecule type" value="Genomic_DNA"/>
</dbReference>
<keyword evidence="4" id="KW-1185">Reference proteome</keyword>
<protein>
    <submittedName>
        <fullName evidence="3">Nitrate- and nitrite sensing domain-containing protein</fullName>
    </submittedName>
</protein>
<accession>A0ABW3MDP3</accession>
<reference evidence="4" key="1">
    <citation type="journal article" date="2019" name="Int. J. Syst. Evol. Microbiol.">
        <title>The Global Catalogue of Microorganisms (GCM) 10K type strain sequencing project: providing services to taxonomists for standard genome sequencing and annotation.</title>
        <authorList>
            <consortium name="The Broad Institute Genomics Platform"/>
            <consortium name="The Broad Institute Genome Sequencing Center for Infectious Disease"/>
            <person name="Wu L."/>
            <person name="Ma J."/>
        </authorList>
    </citation>
    <scope>NUCLEOTIDE SEQUENCE [LARGE SCALE GENOMIC DNA]</scope>
    <source>
        <strain evidence="4">JCM 31486</strain>
    </source>
</reference>
<keyword evidence="1" id="KW-1133">Transmembrane helix</keyword>
<gene>
    <name evidence="3" type="ORF">ACFQ1S_26475</name>
</gene>
<feature type="domain" description="Nitrate/nitrite sensing protein" evidence="2">
    <location>
        <begin position="3"/>
        <end position="98"/>
    </location>
</feature>
<evidence type="ECO:0000313" key="3">
    <source>
        <dbReference type="EMBL" id="MFD1048825.1"/>
    </source>
</evidence>
<feature type="non-terminal residue" evidence="3">
    <location>
        <position position="169"/>
    </location>
</feature>
<name>A0ABW3MDP3_9PSEU</name>